<dbReference type="AlphaFoldDB" id="A0A9W4JT68"/>
<dbReference type="Gene3D" id="3.40.50.1820">
    <property type="entry name" value="alpha/beta hydrolase"/>
    <property type="match status" value="1"/>
</dbReference>
<feature type="domain" description="Fumarylacetoacetase-like C-terminal" evidence="4">
    <location>
        <begin position="141"/>
        <end position="352"/>
    </location>
</feature>
<evidence type="ECO:0008006" key="7">
    <source>
        <dbReference type="Google" id="ProtNLM"/>
    </source>
</evidence>
<evidence type="ECO:0000313" key="6">
    <source>
        <dbReference type="Proteomes" id="UP001152592"/>
    </source>
</evidence>
<dbReference type="GO" id="GO:0017000">
    <property type="term" value="P:antibiotic biosynthetic process"/>
    <property type="evidence" value="ECO:0007669"/>
    <property type="project" value="UniProtKB-ARBA"/>
</dbReference>
<evidence type="ECO:0000313" key="5">
    <source>
        <dbReference type="EMBL" id="CAG8411102.1"/>
    </source>
</evidence>
<dbReference type="GO" id="GO:0050163">
    <property type="term" value="F:oxaloacetate tautomerase activity"/>
    <property type="evidence" value="ECO:0007669"/>
    <property type="project" value="UniProtKB-ARBA"/>
</dbReference>
<evidence type="ECO:0000256" key="2">
    <source>
        <dbReference type="ARBA" id="ARBA00022723"/>
    </source>
</evidence>
<reference evidence="5" key="1">
    <citation type="submission" date="2021-07" db="EMBL/GenBank/DDBJ databases">
        <authorList>
            <person name="Branca A.L. A."/>
        </authorList>
    </citation>
    <scope>NUCLEOTIDE SEQUENCE</scope>
</reference>
<dbReference type="InterPro" id="IPR036663">
    <property type="entry name" value="Fumarylacetoacetase_C_sf"/>
</dbReference>
<keyword evidence="2" id="KW-0479">Metal-binding</keyword>
<dbReference type="SUPFAM" id="SSF56529">
    <property type="entry name" value="FAH"/>
    <property type="match status" value="1"/>
</dbReference>
<dbReference type="Pfam" id="PF01557">
    <property type="entry name" value="FAA_hydrolase"/>
    <property type="match status" value="1"/>
</dbReference>
<organism evidence="5 6">
    <name type="scientific">Penicillium salamii</name>
    <dbReference type="NCBI Taxonomy" id="1612424"/>
    <lineage>
        <taxon>Eukaryota</taxon>
        <taxon>Fungi</taxon>
        <taxon>Dikarya</taxon>
        <taxon>Ascomycota</taxon>
        <taxon>Pezizomycotina</taxon>
        <taxon>Eurotiomycetes</taxon>
        <taxon>Eurotiomycetidae</taxon>
        <taxon>Eurotiales</taxon>
        <taxon>Aspergillaceae</taxon>
        <taxon>Penicillium</taxon>
    </lineage>
</organism>
<dbReference type="PRINTS" id="PR00111">
    <property type="entry name" value="ABHYDROLASE"/>
</dbReference>
<comment type="similarity">
    <text evidence="1">Belongs to the FAH family.</text>
</comment>
<evidence type="ECO:0000256" key="1">
    <source>
        <dbReference type="ARBA" id="ARBA00010211"/>
    </source>
</evidence>
<comment type="caution">
    <text evidence="5">The sequence shown here is derived from an EMBL/GenBank/DDBJ whole genome shotgun (WGS) entry which is preliminary data.</text>
</comment>
<name>A0A9W4JT68_9EURO</name>
<sequence length="643" mass="68414">MIPKMGICGGRGGARRCAGENGQSPMRGVRLNASEFAMYKSYRRPRTIHKIVNLNPVKMTVNGANTLTNYVAYVEPNSGPRIGHLDFESSTVTPLSFKSGTPLTDLYQVITVGEEGITASGAQPLPLSSVKHLPPISGRDVLAVGKNYVEHAREFNSSGYDASDKTDQPTHPVIFTKRATSIIGPEDPILLHPNFTSTPDYEGEIGVIIGKPGFQISEENALEHVWGYTIVNDMTARERQRDHKQFFLGKSPDTFCPIGPVAVPKERLPENLKIQTVVNKEKRQEASLSDLIFSIPTLIATISAGQTLQAGDVLATGTPAGVGFGFRPMKFLQTGDEISISVTGLGTLTNRIAALDAVNNTSERAASHIPVANQKAPANAGLTNINGKNLFYQRLGVETGPPVFFIHGLGGSASYFHPLVAKLQSTHSLHLLDLEGQGLSPTSALSTLSIASFAEDFYQMSRVAGVSENVTVIAHSMGSLVALSLALQHPKLVSKLILMGPPPNPLPEAGIQGSYARAALVRKQGMSAVVDAITQAGTSAFVQENNLLAVAAVRTSLLGQDAEGYAKACAALAGSATEVLDVTNLRIPVSFVTGEEDKVSPPALCEKYSQATGGGNVQALKNVGHWHLFEDVDQTVKAVLAQI</sequence>
<dbReference type="GO" id="GO:0006107">
    <property type="term" value="P:oxaloacetate metabolic process"/>
    <property type="evidence" value="ECO:0007669"/>
    <property type="project" value="UniProtKB-ARBA"/>
</dbReference>
<dbReference type="OrthoDB" id="191364at2759"/>
<dbReference type="Gene3D" id="3.90.850.10">
    <property type="entry name" value="Fumarylacetoacetase-like, C-terminal domain"/>
    <property type="match status" value="1"/>
</dbReference>
<dbReference type="SUPFAM" id="SSF53474">
    <property type="entry name" value="alpha/beta-Hydrolases"/>
    <property type="match status" value="1"/>
</dbReference>
<dbReference type="InterPro" id="IPR000073">
    <property type="entry name" value="AB_hydrolase_1"/>
</dbReference>
<dbReference type="GO" id="GO:0072330">
    <property type="term" value="P:monocarboxylic acid biosynthetic process"/>
    <property type="evidence" value="ECO:0007669"/>
    <property type="project" value="UniProtKB-ARBA"/>
</dbReference>
<accession>A0A9W4JT68</accession>
<feature type="domain" description="AB hydrolase-1" evidence="3">
    <location>
        <begin position="401"/>
        <end position="508"/>
    </location>
</feature>
<dbReference type="EMBL" id="CAJVPD010000266">
    <property type="protein sequence ID" value="CAG8411102.1"/>
    <property type="molecule type" value="Genomic_DNA"/>
</dbReference>
<dbReference type="PANTHER" id="PTHR11820">
    <property type="entry name" value="ACYLPYRUVASE"/>
    <property type="match status" value="1"/>
</dbReference>
<dbReference type="InterPro" id="IPR029058">
    <property type="entry name" value="AB_hydrolase_fold"/>
</dbReference>
<evidence type="ECO:0000259" key="3">
    <source>
        <dbReference type="Pfam" id="PF00561"/>
    </source>
</evidence>
<dbReference type="PANTHER" id="PTHR11820:SF7">
    <property type="entry name" value="ACYLPYRUVASE FAHD1, MITOCHONDRIAL"/>
    <property type="match status" value="1"/>
</dbReference>
<dbReference type="FunFam" id="3.90.850.10:FF:000002">
    <property type="entry name" value="2-hydroxyhepta-2,4-diene-1,7-dioate isomerase"/>
    <property type="match status" value="1"/>
</dbReference>
<evidence type="ECO:0000259" key="4">
    <source>
        <dbReference type="Pfam" id="PF01557"/>
    </source>
</evidence>
<dbReference type="InterPro" id="IPR011234">
    <property type="entry name" value="Fumarylacetoacetase-like_C"/>
</dbReference>
<dbReference type="GO" id="GO:0018773">
    <property type="term" value="F:acetylpyruvate hydrolase activity"/>
    <property type="evidence" value="ECO:0007669"/>
    <property type="project" value="TreeGrafter"/>
</dbReference>
<gene>
    <name evidence="5" type="ORF">PSALAMII_LOCUS8704</name>
</gene>
<dbReference type="GO" id="GO:0046872">
    <property type="term" value="F:metal ion binding"/>
    <property type="evidence" value="ECO:0007669"/>
    <property type="project" value="UniProtKB-KW"/>
</dbReference>
<proteinExistence type="inferred from homology"/>
<protein>
    <recommendedName>
        <fullName evidence="7">Fumarylacetoacetate hydrolase</fullName>
    </recommendedName>
</protein>
<dbReference type="Proteomes" id="UP001152592">
    <property type="component" value="Unassembled WGS sequence"/>
</dbReference>
<dbReference type="Pfam" id="PF00561">
    <property type="entry name" value="Abhydrolase_1"/>
    <property type="match status" value="1"/>
</dbReference>